<feature type="region of interest" description="Disordered" evidence="1">
    <location>
        <begin position="83"/>
        <end position="104"/>
    </location>
</feature>
<dbReference type="AlphaFoldDB" id="A0A067C1H9"/>
<dbReference type="OrthoDB" id="57560at2759"/>
<dbReference type="VEuPathDB" id="FungiDB:SPRG_11827"/>
<dbReference type="KEGG" id="spar:SPRG_11827"/>
<accession>A0A067C1H9</accession>
<dbReference type="EMBL" id="KK583259">
    <property type="protein sequence ID" value="KDO22980.1"/>
    <property type="molecule type" value="Genomic_DNA"/>
</dbReference>
<gene>
    <name evidence="2" type="ORF">SPRG_11827</name>
</gene>
<evidence type="ECO:0000313" key="2">
    <source>
        <dbReference type="EMBL" id="KDO22980.1"/>
    </source>
</evidence>
<keyword evidence="3" id="KW-1185">Reference proteome</keyword>
<name>A0A067C1H9_SAPPC</name>
<sequence length="104" mass="12068">MVAAQRTYSFARTWLSDPACYPIMGIIVCAVSGGSYTMARYASRHPDVQFNKAKREDIFRFEAQDGADWRAHRFTFANGKRNPINQSEMFDPMFERPENQHISR</sequence>
<organism evidence="2 3">
    <name type="scientific">Saprolegnia parasitica (strain CBS 223.65)</name>
    <dbReference type="NCBI Taxonomy" id="695850"/>
    <lineage>
        <taxon>Eukaryota</taxon>
        <taxon>Sar</taxon>
        <taxon>Stramenopiles</taxon>
        <taxon>Oomycota</taxon>
        <taxon>Saprolegniomycetes</taxon>
        <taxon>Saprolegniales</taxon>
        <taxon>Saprolegniaceae</taxon>
        <taxon>Saprolegnia</taxon>
    </lineage>
</organism>
<evidence type="ECO:0000313" key="3">
    <source>
        <dbReference type="Proteomes" id="UP000030745"/>
    </source>
</evidence>
<proteinExistence type="predicted"/>
<dbReference type="GeneID" id="24133840"/>
<evidence type="ECO:0000256" key="1">
    <source>
        <dbReference type="SAM" id="MobiDB-lite"/>
    </source>
</evidence>
<dbReference type="InterPro" id="IPR010530">
    <property type="entry name" value="B12D"/>
</dbReference>
<protein>
    <recommendedName>
        <fullName evidence="4">NADH-ubiquinone reductase complex 1 MLRQ subunit</fullName>
    </recommendedName>
</protein>
<dbReference type="Proteomes" id="UP000030745">
    <property type="component" value="Unassembled WGS sequence"/>
</dbReference>
<dbReference type="RefSeq" id="XP_012206271.1">
    <property type="nucleotide sequence ID" value="XM_012350881.1"/>
</dbReference>
<reference evidence="2 3" key="1">
    <citation type="journal article" date="2013" name="PLoS Genet.">
        <title>Distinctive expansion of potential virulence genes in the genome of the oomycete fish pathogen Saprolegnia parasitica.</title>
        <authorList>
            <person name="Jiang R.H."/>
            <person name="de Bruijn I."/>
            <person name="Haas B.J."/>
            <person name="Belmonte R."/>
            <person name="Lobach L."/>
            <person name="Christie J."/>
            <person name="van den Ackerveken G."/>
            <person name="Bottin A."/>
            <person name="Bulone V."/>
            <person name="Diaz-Moreno S.M."/>
            <person name="Dumas B."/>
            <person name="Fan L."/>
            <person name="Gaulin E."/>
            <person name="Govers F."/>
            <person name="Grenville-Briggs L.J."/>
            <person name="Horner N.R."/>
            <person name="Levin J.Z."/>
            <person name="Mammella M."/>
            <person name="Meijer H.J."/>
            <person name="Morris P."/>
            <person name="Nusbaum C."/>
            <person name="Oome S."/>
            <person name="Phillips A.J."/>
            <person name="van Rooyen D."/>
            <person name="Rzeszutek E."/>
            <person name="Saraiva M."/>
            <person name="Secombes C.J."/>
            <person name="Seidl M.F."/>
            <person name="Snel B."/>
            <person name="Stassen J.H."/>
            <person name="Sykes S."/>
            <person name="Tripathy S."/>
            <person name="van den Berg H."/>
            <person name="Vega-Arreguin J.C."/>
            <person name="Wawra S."/>
            <person name="Young S.K."/>
            <person name="Zeng Q."/>
            <person name="Dieguez-Uribeondo J."/>
            <person name="Russ C."/>
            <person name="Tyler B.M."/>
            <person name="van West P."/>
        </authorList>
    </citation>
    <scope>NUCLEOTIDE SEQUENCE [LARGE SCALE GENOMIC DNA]</scope>
    <source>
        <strain evidence="2 3">CBS 223.65</strain>
    </source>
</reference>
<evidence type="ECO:0008006" key="4">
    <source>
        <dbReference type="Google" id="ProtNLM"/>
    </source>
</evidence>
<dbReference type="Pfam" id="PF06522">
    <property type="entry name" value="B12D"/>
    <property type="match status" value="1"/>
</dbReference>
<feature type="compositionally biased region" description="Basic and acidic residues" evidence="1">
    <location>
        <begin position="93"/>
        <end position="104"/>
    </location>
</feature>